<proteinExistence type="predicted"/>
<evidence type="ECO:0000256" key="1">
    <source>
        <dbReference type="SAM" id="MobiDB-lite"/>
    </source>
</evidence>
<reference evidence="3" key="1">
    <citation type="submission" date="2016-02" db="EMBL/GenBank/DDBJ databases">
        <title>Draft genome sequence of Microdochium bolleyi, a fungal endophyte of beachgrass.</title>
        <authorList>
            <consortium name="DOE Joint Genome Institute"/>
            <person name="David A.S."/>
            <person name="May G."/>
            <person name="Haridas S."/>
            <person name="Lim J."/>
            <person name="Wang M."/>
            <person name="Labutti K."/>
            <person name="Lipzen A."/>
            <person name="Barry K."/>
            <person name="Grigoriev I.V."/>
        </authorList>
    </citation>
    <scope>NUCLEOTIDE SEQUENCE [LARGE SCALE GENOMIC DNA]</scope>
    <source>
        <strain evidence="3">J235TASD1</strain>
    </source>
</reference>
<dbReference type="Proteomes" id="UP000070501">
    <property type="component" value="Unassembled WGS sequence"/>
</dbReference>
<dbReference type="GO" id="GO:0000166">
    <property type="term" value="F:nucleotide binding"/>
    <property type="evidence" value="ECO:0007669"/>
    <property type="project" value="InterPro"/>
</dbReference>
<dbReference type="Gene3D" id="1.10.287.40">
    <property type="entry name" value="Serine-tRNA synthetase, tRNA binding domain"/>
    <property type="match status" value="1"/>
</dbReference>
<keyword evidence="3" id="KW-1185">Reference proteome</keyword>
<organism evidence="2 3">
    <name type="scientific">Microdochium bolleyi</name>
    <dbReference type="NCBI Taxonomy" id="196109"/>
    <lineage>
        <taxon>Eukaryota</taxon>
        <taxon>Fungi</taxon>
        <taxon>Dikarya</taxon>
        <taxon>Ascomycota</taxon>
        <taxon>Pezizomycotina</taxon>
        <taxon>Sordariomycetes</taxon>
        <taxon>Xylariomycetidae</taxon>
        <taxon>Xylariales</taxon>
        <taxon>Microdochiaceae</taxon>
        <taxon>Microdochium</taxon>
    </lineage>
</organism>
<evidence type="ECO:0000313" key="2">
    <source>
        <dbReference type="EMBL" id="KXJ96842.1"/>
    </source>
</evidence>
<accession>A0A136JI66</accession>
<dbReference type="InterPro" id="IPR010978">
    <property type="entry name" value="tRNA-bd_arm"/>
</dbReference>
<feature type="non-terminal residue" evidence="2">
    <location>
        <position position="129"/>
    </location>
</feature>
<dbReference type="AlphaFoldDB" id="A0A136JI66"/>
<sequence length="129" mass="14639">MAAARAAFVCAQCRYIAQRVRPWRPWRPAAIASPVRQLHSSAVRRATEAAQQPASPATSASTQTRSANAPKAHIDIRHIRQNPELYAENCLERNYRVQAEYPARITSLFEQWQGCQRDARALRERSNVL</sequence>
<dbReference type="InterPro" id="IPR042103">
    <property type="entry name" value="SerRS_1_N_sf"/>
</dbReference>
<dbReference type="SUPFAM" id="SSF46589">
    <property type="entry name" value="tRNA-binding arm"/>
    <property type="match status" value="1"/>
</dbReference>
<protein>
    <submittedName>
        <fullName evidence="2">Uncharacterized protein</fullName>
    </submittedName>
</protein>
<dbReference type="InParanoid" id="A0A136JI66"/>
<evidence type="ECO:0000313" key="3">
    <source>
        <dbReference type="Proteomes" id="UP000070501"/>
    </source>
</evidence>
<feature type="region of interest" description="Disordered" evidence="1">
    <location>
        <begin position="42"/>
        <end position="73"/>
    </location>
</feature>
<name>A0A136JI66_9PEZI</name>
<dbReference type="EMBL" id="KQ964245">
    <property type="protein sequence ID" value="KXJ96842.1"/>
    <property type="molecule type" value="Genomic_DNA"/>
</dbReference>
<dbReference type="OrthoDB" id="10264585at2759"/>
<feature type="compositionally biased region" description="Low complexity" evidence="1">
    <location>
        <begin position="48"/>
        <end position="69"/>
    </location>
</feature>
<dbReference type="STRING" id="196109.A0A136JI66"/>
<gene>
    <name evidence="2" type="ORF">Micbo1qcDRAFT_155523</name>
</gene>